<proteinExistence type="predicted"/>
<dbReference type="AlphaFoldDB" id="A0AAJ4XBR7"/>
<gene>
    <name evidence="1" type="ORF">SAMEA4412673_01498</name>
</gene>
<dbReference type="RefSeq" id="WP_093095403.1">
    <property type="nucleotide sequence ID" value="NZ_FNGK01000001.1"/>
</dbReference>
<dbReference type="Proteomes" id="UP000215355">
    <property type="component" value="Chromosome 1"/>
</dbReference>
<accession>A0AAJ4XBR7</accession>
<name>A0AAJ4XBR7_9SPHI</name>
<dbReference type="EMBL" id="LT906468">
    <property type="protein sequence ID" value="SNV48170.1"/>
    <property type="molecule type" value="Genomic_DNA"/>
</dbReference>
<reference evidence="1 2" key="1">
    <citation type="submission" date="2017-06" db="EMBL/GenBank/DDBJ databases">
        <authorList>
            <consortium name="Pathogen Informatics"/>
        </authorList>
    </citation>
    <scope>NUCLEOTIDE SEQUENCE [LARGE SCALE GENOMIC DNA]</scope>
    <source>
        <strain evidence="1 2">NCTC12149</strain>
    </source>
</reference>
<evidence type="ECO:0000313" key="2">
    <source>
        <dbReference type="Proteomes" id="UP000215355"/>
    </source>
</evidence>
<evidence type="ECO:0000313" key="1">
    <source>
        <dbReference type="EMBL" id="SNV48170.1"/>
    </source>
</evidence>
<organism evidence="1 2">
    <name type="scientific">Sphingobacterium mizutaii</name>
    <dbReference type="NCBI Taxonomy" id="1010"/>
    <lineage>
        <taxon>Bacteria</taxon>
        <taxon>Pseudomonadati</taxon>
        <taxon>Bacteroidota</taxon>
        <taxon>Sphingobacteriia</taxon>
        <taxon>Sphingobacteriales</taxon>
        <taxon>Sphingobacteriaceae</taxon>
        <taxon>Sphingobacterium</taxon>
    </lineage>
</organism>
<dbReference type="KEGG" id="smiz:4412673_01498"/>
<protein>
    <submittedName>
        <fullName evidence="1">Uncharacterized protein</fullName>
    </submittedName>
</protein>
<sequence>MKKINYLKKYGIPQDRIESILSMTKTPNKSFANEQEEIYQRIFLSNRKAHKIKQSKVIKKISGKPNPFM</sequence>